<accession>A0ABR7WQE3</accession>
<sequence>MKNTLTLKNFFLFLFFSIAAASCKKGGSDNGTTVKPSTLTGVTWTSNKVEFQKADGSWEAQTDGDFHFAFVFNSDNTFSVTQTYFNGGKGTKTGTWHLINNDTQVTLSGNSYADTYTVTQLTSSTLQWTAIPSSFFGKSGVRETFSH</sequence>
<feature type="chain" id="PRO_5047327301" description="Lipocalin-like protein" evidence="1">
    <location>
        <begin position="22"/>
        <end position="147"/>
    </location>
</feature>
<evidence type="ECO:0000256" key="1">
    <source>
        <dbReference type="SAM" id="SignalP"/>
    </source>
</evidence>
<feature type="signal peptide" evidence="1">
    <location>
        <begin position="1"/>
        <end position="21"/>
    </location>
</feature>
<dbReference type="PROSITE" id="PS51257">
    <property type="entry name" value="PROKAR_LIPOPROTEIN"/>
    <property type="match status" value="1"/>
</dbReference>
<evidence type="ECO:0000313" key="2">
    <source>
        <dbReference type="EMBL" id="MBD1363482.1"/>
    </source>
</evidence>
<name>A0ABR7WQE3_9SPHI</name>
<dbReference type="EMBL" id="JACWMY010000003">
    <property type="protein sequence ID" value="MBD1363482.1"/>
    <property type="molecule type" value="Genomic_DNA"/>
</dbReference>
<gene>
    <name evidence="2" type="ORF">IDJ77_06645</name>
</gene>
<dbReference type="RefSeq" id="WP_191188157.1">
    <property type="nucleotide sequence ID" value="NZ_JACWMY010000003.1"/>
</dbReference>
<evidence type="ECO:0008006" key="4">
    <source>
        <dbReference type="Google" id="ProtNLM"/>
    </source>
</evidence>
<keyword evidence="1" id="KW-0732">Signal</keyword>
<comment type="caution">
    <text evidence="2">The sequence shown here is derived from an EMBL/GenBank/DDBJ whole genome shotgun (WGS) entry which is preliminary data.</text>
</comment>
<evidence type="ECO:0000313" key="3">
    <source>
        <dbReference type="Proteomes" id="UP000606600"/>
    </source>
</evidence>
<organism evidence="2 3">
    <name type="scientific">Mucilaginibacter pankratovii</name>
    <dbReference type="NCBI Taxonomy" id="2772110"/>
    <lineage>
        <taxon>Bacteria</taxon>
        <taxon>Pseudomonadati</taxon>
        <taxon>Bacteroidota</taxon>
        <taxon>Sphingobacteriia</taxon>
        <taxon>Sphingobacteriales</taxon>
        <taxon>Sphingobacteriaceae</taxon>
        <taxon>Mucilaginibacter</taxon>
    </lineage>
</organism>
<reference evidence="2 3" key="1">
    <citation type="submission" date="2020-09" db="EMBL/GenBank/DDBJ databases">
        <title>Novel species of Mucilaginibacter isolated from a glacier on the Tibetan Plateau.</title>
        <authorList>
            <person name="Liu Q."/>
            <person name="Xin Y.-H."/>
        </authorList>
    </citation>
    <scope>NUCLEOTIDE SEQUENCE [LARGE SCALE GENOMIC DNA]</scope>
    <source>
        <strain evidence="2 3">ZT4R22</strain>
    </source>
</reference>
<proteinExistence type="predicted"/>
<keyword evidence="3" id="KW-1185">Reference proteome</keyword>
<dbReference type="Proteomes" id="UP000606600">
    <property type="component" value="Unassembled WGS sequence"/>
</dbReference>
<dbReference type="Gene3D" id="2.40.128.370">
    <property type="match status" value="1"/>
</dbReference>
<protein>
    <recommendedName>
        <fullName evidence="4">Lipocalin-like protein</fullName>
    </recommendedName>
</protein>